<sequence>MRAFLSFLFTLSFVLVIFFVIHFYEEQQSERKALAEEIIVEEELHREIVSKKETLIEQASDIGITIVITDGYRTFAEQDELYARGRQDDGQIVTHAQGGESYHNYGLAIDYALMNDAGEVIWDIDYDGNGNGKSDWYEVAEIAESLGFEWGGRWTHFPDYPHLQMTFDFSIRELQEAHETVHTE</sequence>
<dbReference type="Gene3D" id="3.30.1380.10">
    <property type="match status" value="1"/>
</dbReference>
<dbReference type="EMBL" id="JAFBEC010000002">
    <property type="protein sequence ID" value="MBM7631543.1"/>
    <property type="molecule type" value="Genomic_DNA"/>
</dbReference>
<keyword evidence="4" id="KW-1185">Reference proteome</keyword>
<dbReference type="GO" id="GO:0016787">
    <property type="term" value="F:hydrolase activity"/>
    <property type="evidence" value="ECO:0007669"/>
    <property type="project" value="UniProtKB-KW"/>
</dbReference>
<dbReference type="PANTHER" id="PTHR34385:SF1">
    <property type="entry name" value="PEPTIDOGLYCAN L-ALANYL-D-GLUTAMATE ENDOPEPTIDASE CWLK"/>
    <property type="match status" value="1"/>
</dbReference>
<dbReference type="CDD" id="cd14845">
    <property type="entry name" value="L-Ala-D-Glu_peptidase_like"/>
    <property type="match status" value="1"/>
</dbReference>
<accession>A0ABS2P9M1</accession>
<keyword evidence="1" id="KW-0472">Membrane</keyword>
<feature type="domain" description="Peptidase M15C" evidence="2">
    <location>
        <begin position="96"/>
        <end position="165"/>
    </location>
</feature>
<comment type="caution">
    <text evidence="3">The sequence shown here is derived from an EMBL/GenBank/DDBJ whole genome shotgun (WGS) entry which is preliminary data.</text>
</comment>
<evidence type="ECO:0000256" key="1">
    <source>
        <dbReference type="SAM" id="Phobius"/>
    </source>
</evidence>
<evidence type="ECO:0000313" key="4">
    <source>
        <dbReference type="Proteomes" id="UP000741863"/>
    </source>
</evidence>
<gene>
    <name evidence="3" type="ORF">JOD17_000635</name>
</gene>
<keyword evidence="1" id="KW-1133">Transmembrane helix</keyword>
<dbReference type="Pfam" id="PF13539">
    <property type="entry name" value="Peptidase_M15_4"/>
    <property type="match status" value="1"/>
</dbReference>
<protein>
    <submittedName>
        <fullName evidence="3">Peptidoglycan L-alanyl-D-glutamate endopeptidase CwlK</fullName>
        <ecNumber evidence="3">3.4.-.-</ecNumber>
    </submittedName>
</protein>
<dbReference type="EC" id="3.4.-.-" evidence="3"/>
<reference evidence="3 4" key="1">
    <citation type="submission" date="2021-01" db="EMBL/GenBank/DDBJ databases">
        <title>Genomic Encyclopedia of Type Strains, Phase IV (KMG-IV): sequencing the most valuable type-strain genomes for metagenomic binning, comparative biology and taxonomic classification.</title>
        <authorList>
            <person name="Goeker M."/>
        </authorList>
    </citation>
    <scope>NUCLEOTIDE SEQUENCE [LARGE SCALE GENOMIC DNA]</scope>
    <source>
        <strain evidence="3 4">DSM 25540</strain>
    </source>
</reference>
<dbReference type="RefSeq" id="WP_204695664.1">
    <property type="nucleotide sequence ID" value="NZ_JAFBEC010000002.1"/>
</dbReference>
<dbReference type="Proteomes" id="UP000741863">
    <property type="component" value="Unassembled WGS sequence"/>
</dbReference>
<evidence type="ECO:0000313" key="3">
    <source>
        <dbReference type="EMBL" id="MBM7631543.1"/>
    </source>
</evidence>
<dbReference type="SUPFAM" id="SSF55166">
    <property type="entry name" value="Hedgehog/DD-peptidase"/>
    <property type="match status" value="1"/>
</dbReference>
<feature type="transmembrane region" description="Helical" evidence="1">
    <location>
        <begin position="6"/>
        <end position="24"/>
    </location>
</feature>
<dbReference type="PANTHER" id="PTHR34385">
    <property type="entry name" value="D-ALANYL-D-ALANINE CARBOXYPEPTIDASE"/>
    <property type="match status" value="1"/>
</dbReference>
<proteinExistence type="predicted"/>
<keyword evidence="3" id="KW-0378">Hydrolase</keyword>
<evidence type="ECO:0000259" key="2">
    <source>
        <dbReference type="Pfam" id="PF13539"/>
    </source>
</evidence>
<keyword evidence="1" id="KW-0812">Transmembrane</keyword>
<dbReference type="InterPro" id="IPR009045">
    <property type="entry name" value="Zn_M74/Hedgehog-like"/>
</dbReference>
<dbReference type="InterPro" id="IPR052179">
    <property type="entry name" value="DD-CPase-like"/>
</dbReference>
<organism evidence="3 4">
    <name type="scientific">Geomicrobium sediminis</name>
    <dbReference type="NCBI Taxonomy" id="1347788"/>
    <lineage>
        <taxon>Bacteria</taxon>
        <taxon>Bacillati</taxon>
        <taxon>Bacillota</taxon>
        <taxon>Bacilli</taxon>
        <taxon>Bacillales</taxon>
        <taxon>Geomicrobium</taxon>
    </lineage>
</organism>
<dbReference type="InterPro" id="IPR039561">
    <property type="entry name" value="Peptidase_M15C"/>
</dbReference>
<name>A0ABS2P9M1_9BACL</name>